<dbReference type="PANTHER" id="PTHR44051:SF21">
    <property type="entry name" value="GLUTATHIONE S-TRANSFERASE FAMILY PROTEIN"/>
    <property type="match status" value="1"/>
</dbReference>
<dbReference type="SFLD" id="SFLDG00358">
    <property type="entry name" value="Main_(cytGST)"/>
    <property type="match status" value="1"/>
</dbReference>
<dbReference type="Pfam" id="PF00043">
    <property type="entry name" value="GST_C"/>
    <property type="match status" value="1"/>
</dbReference>
<dbReference type="SUPFAM" id="SSF52833">
    <property type="entry name" value="Thioredoxin-like"/>
    <property type="match status" value="1"/>
</dbReference>
<dbReference type="InterPro" id="IPR004046">
    <property type="entry name" value="GST_C"/>
</dbReference>
<comment type="caution">
    <text evidence="5">The sequence shown here is derived from an EMBL/GenBank/DDBJ whole genome shotgun (WGS) entry which is preliminary data.</text>
</comment>
<feature type="domain" description="GST C-terminal" evidence="4">
    <location>
        <begin position="87"/>
        <end position="195"/>
    </location>
</feature>
<dbReference type="InterPro" id="IPR036282">
    <property type="entry name" value="Glutathione-S-Trfase_C_sf"/>
</dbReference>
<dbReference type="Proteomes" id="UP001499951">
    <property type="component" value="Unassembled WGS sequence"/>
</dbReference>
<reference evidence="6" key="1">
    <citation type="journal article" date="2019" name="Int. J. Syst. Evol. Microbiol.">
        <title>The Global Catalogue of Microorganisms (GCM) 10K type strain sequencing project: providing services to taxonomists for standard genome sequencing and annotation.</title>
        <authorList>
            <consortium name="The Broad Institute Genomics Platform"/>
            <consortium name="The Broad Institute Genome Sequencing Center for Infectious Disease"/>
            <person name="Wu L."/>
            <person name="Ma J."/>
        </authorList>
    </citation>
    <scope>NUCLEOTIDE SEQUENCE [LARGE SCALE GENOMIC DNA]</scope>
    <source>
        <strain evidence="6">JCM 15089</strain>
    </source>
</reference>
<dbReference type="SUPFAM" id="SSF47616">
    <property type="entry name" value="GST C-terminal domain-like"/>
    <property type="match status" value="1"/>
</dbReference>
<feature type="region of interest" description="Disordered" evidence="2">
    <location>
        <begin position="37"/>
        <end position="56"/>
    </location>
</feature>
<evidence type="ECO:0000313" key="5">
    <source>
        <dbReference type="EMBL" id="GAA0565968.1"/>
    </source>
</evidence>
<dbReference type="SFLD" id="SFLDS00019">
    <property type="entry name" value="Glutathione_Transferase_(cytos"/>
    <property type="match status" value="1"/>
</dbReference>
<dbReference type="PROSITE" id="PS50405">
    <property type="entry name" value="GST_CTER"/>
    <property type="match status" value="1"/>
</dbReference>
<dbReference type="RefSeq" id="WP_166933355.1">
    <property type="nucleotide sequence ID" value="NZ_BAAADD010000003.1"/>
</dbReference>
<evidence type="ECO:0000259" key="3">
    <source>
        <dbReference type="PROSITE" id="PS50404"/>
    </source>
</evidence>
<dbReference type="Pfam" id="PF02798">
    <property type="entry name" value="GST_N"/>
    <property type="match status" value="1"/>
</dbReference>
<accession>A0ABP3PF54</accession>
<feature type="compositionally biased region" description="Basic and acidic residues" evidence="2">
    <location>
        <begin position="37"/>
        <end position="46"/>
    </location>
</feature>
<comment type="similarity">
    <text evidence="1">Belongs to the GST superfamily.</text>
</comment>
<dbReference type="EMBL" id="BAAADD010000003">
    <property type="protein sequence ID" value="GAA0565968.1"/>
    <property type="molecule type" value="Genomic_DNA"/>
</dbReference>
<sequence>MLTLYHAPKSRSSSIVWLLEELGQSYQMRVVDIRRADGSGSRDAHNPHPHGKVPALDHDGQHVFETAAIALYLTDLFPEKGLAPKVGDPDRGEYLSWLAYRPGVIEPSLMMRRLNVTHVPGAMGWAPAEEVEAFLNQTLETREYLLGNRFSAADIITGGAIYYLTMFKVMHETPVLKAYTDRITARPAFKRAMES</sequence>
<dbReference type="SFLD" id="SFLDG01150">
    <property type="entry name" value="Main.1:_Beta-like"/>
    <property type="match status" value="1"/>
</dbReference>
<keyword evidence="6" id="KW-1185">Reference proteome</keyword>
<dbReference type="PANTHER" id="PTHR44051">
    <property type="entry name" value="GLUTATHIONE S-TRANSFERASE-RELATED"/>
    <property type="match status" value="1"/>
</dbReference>
<dbReference type="CDD" id="cd03207">
    <property type="entry name" value="GST_C_8"/>
    <property type="match status" value="1"/>
</dbReference>
<evidence type="ECO:0000256" key="2">
    <source>
        <dbReference type="SAM" id="MobiDB-lite"/>
    </source>
</evidence>
<dbReference type="CDD" id="cd03046">
    <property type="entry name" value="GST_N_GTT1_like"/>
    <property type="match status" value="1"/>
</dbReference>
<dbReference type="PROSITE" id="PS50404">
    <property type="entry name" value="GST_NTER"/>
    <property type="match status" value="1"/>
</dbReference>
<gene>
    <name evidence="5" type="ORF">GCM10008942_12950</name>
</gene>
<dbReference type="Gene3D" id="3.40.30.10">
    <property type="entry name" value="Glutaredoxin"/>
    <property type="match status" value="1"/>
</dbReference>
<evidence type="ECO:0000256" key="1">
    <source>
        <dbReference type="RuleBase" id="RU003494"/>
    </source>
</evidence>
<dbReference type="InterPro" id="IPR010987">
    <property type="entry name" value="Glutathione-S-Trfase_C-like"/>
</dbReference>
<evidence type="ECO:0000313" key="6">
    <source>
        <dbReference type="Proteomes" id="UP001499951"/>
    </source>
</evidence>
<protein>
    <submittedName>
        <fullName evidence="5">Glutathione S-transferase family protein</fullName>
    </submittedName>
</protein>
<organism evidence="5 6">
    <name type="scientific">Rhizomicrobium electricum</name>
    <dbReference type="NCBI Taxonomy" id="480070"/>
    <lineage>
        <taxon>Bacteria</taxon>
        <taxon>Pseudomonadati</taxon>
        <taxon>Pseudomonadota</taxon>
        <taxon>Alphaproteobacteria</taxon>
        <taxon>Micropepsales</taxon>
        <taxon>Micropepsaceae</taxon>
        <taxon>Rhizomicrobium</taxon>
    </lineage>
</organism>
<dbReference type="InterPro" id="IPR040079">
    <property type="entry name" value="Glutathione_S-Trfase"/>
</dbReference>
<evidence type="ECO:0000259" key="4">
    <source>
        <dbReference type="PROSITE" id="PS50405"/>
    </source>
</evidence>
<proteinExistence type="inferred from homology"/>
<feature type="domain" description="GST N-terminal" evidence="3">
    <location>
        <begin position="1"/>
        <end position="81"/>
    </location>
</feature>
<dbReference type="InterPro" id="IPR036249">
    <property type="entry name" value="Thioredoxin-like_sf"/>
</dbReference>
<dbReference type="InterPro" id="IPR004045">
    <property type="entry name" value="Glutathione_S-Trfase_N"/>
</dbReference>
<dbReference type="Gene3D" id="1.20.1050.10">
    <property type="match status" value="1"/>
</dbReference>
<name>A0ABP3PF54_9PROT</name>